<proteinExistence type="predicted"/>
<keyword evidence="2" id="KW-1133">Transmembrane helix</keyword>
<feature type="coiled-coil region" evidence="1">
    <location>
        <begin position="278"/>
        <end position="305"/>
    </location>
</feature>
<keyword evidence="1" id="KW-0175">Coiled coil</keyword>
<accession>A0A2U9INT1</accession>
<dbReference type="Proteomes" id="UP000248410">
    <property type="component" value="Chromosome"/>
</dbReference>
<dbReference type="GeneID" id="36838062"/>
<evidence type="ECO:0000313" key="3">
    <source>
        <dbReference type="EMBL" id="AWR97634.1"/>
    </source>
</evidence>
<evidence type="ECO:0000256" key="2">
    <source>
        <dbReference type="SAM" id="Phobius"/>
    </source>
</evidence>
<reference evidence="3 4" key="1">
    <citation type="submission" date="2018-05" db="EMBL/GenBank/DDBJ databases">
        <title>Complete Genome Sequences of Extremely Thermoacidophilic, Metal-Mobilizing Type-Strain Members of the Archaeal Family Sulfolobaceae: Acidianus brierleyi DSM-1651T, Acidianus sulfidivorans DSM-18786T, Metallosphaera hakonensis DSM-7519T, and Metallosphaera prunae DSM-10039T.</title>
        <authorList>
            <person name="Counts J.A."/>
            <person name="Kelly R.M."/>
        </authorList>
    </citation>
    <scope>NUCLEOTIDE SEQUENCE [LARGE SCALE GENOMIC DNA]</scope>
    <source>
        <strain evidence="3 4">JP7</strain>
    </source>
</reference>
<feature type="transmembrane region" description="Helical" evidence="2">
    <location>
        <begin position="220"/>
        <end position="240"/>
    </location>
</feature>
<keyword evidence="4" id="KW-1185">Reference proteome</keyword>
<feature type="transmembrane region" description="Helical" evidence="2">
    <location>
        <begin position="46"/>
        <end position="72"/>
    </location>
</feature>
<keyword evidence="2" id="KW-0472">Membrane</keyword>
<organism evidence="3 4">
    <name type="scientific">Acidianus sulfidivorans JP7</name>
    <dbReference type="NCBI Taxonomy" id="619593"/>
    <lineage>
        <taxon>Archaea</taxon>
        <taxon>Thermoproteota</taxon>
        <taxon>Thermoprotei</taxon>
        <taxon>Sulfolobales</taxon>
        <taxon>Sulfolobaceae</taxon>
        <taxon>Acidianus</taxon>
    </lineage>
</organism>
<gene>
    <name evidence="3" type="ORF">DFR86_08795</name>
</gene>
<feature type="transmembrane region" description="Helical" evidence="2">
    <location>
        <begin position="110"/>
        <end position="132"/>
    </location>
</feature>
<feature type="transmembrane region" description="Helical" evidence="2">
    <location>
        <begin position="169"/>
        <end position="186"/>
    </location>
</feature>
<sequence>MTRINIFDSVVDKYNNYLERVIITALNSILIFLLLNKLGYQTYVDIIIPIVAIVSIVLPEVMAPIITLLFAIDKLYTLYDAITPFDILDSFFIIVLTIIIPIVLEIKYQSLQAFISAESVLGIPLTSILILAGISERRTPSINILSSLPLFYLLINLIKTNFYFSTSEIEILAIGILGILLGSYIFGINRIFSIAGILPSIIGFYALYFNSINFRLTDLIAEIIIISIAISGVSALLSSMKENKTKKEKIQEQIGIIKKEIDETLLTIGRIKSYAELQEKFENAIIKEEENLIDLSKKLDKCEDLKCINSIYPQFKDKKREITDKINDILFNIIIDYNGIVDYLKKYGIKIDEIPIPKDKVNLTETDIDNIQRILADINKNTTFALNYINSIIDSLEKINGIKLNRYYITDYSVLPKAIEELEKNNAADSATKIIEIDREILSNLTLNEYRQEKLELAKIVNDFYSRKILVSDIPQIDKITEKILELVLKYINSSINTLSSLLNVAKVQSIENLLNLTKEIKNSLEDQKKSIYEKLSYLIASVPSLKEVDEILENEDGINALFTILKDNGQIIENKILEDGCIKVEDIGINSKLSKYVAEYLSKDGIKTEIVKDQVCISK</sequence>
<evidence type="ECO:0000313" key="4">
    <source>
        <dbReference type="Proteomes" id="UP000248410"/>
    </source>
</evidence>
<feature type="transmembrane region" description="Helical" evidence="2">
    <location>
        <begin position="84"/>
        <end position="104"/>
    </location>
</feature>
<feature type="transmembrane region" description="Helical" evidence="2">
    <location>
        <begin position="191"/>
        <end position="208"/>
    </location>
</feature>
<dbReference type="AlphaFoldDB" id="A0A2U9INT1"/>
<dbReference type="RefSeq" id="WP_110380524.1">
    <property type="nucleotide sequence ID" value="NZ_CP029288.2"/>
</dbReference>
<protein>
    <submittedName>
        <fullName evidence="3">Uncharacterized protein</fullName>
    </submittedName>
</protein>
<evidence type="ECO:0000256" key="1">
    <source>
        <dbReference type="SAM" id="Coils"/>
    </source>
</evidence>
<feature type="transmembrane region" description="Helical" evidence="2">
    <location>
        <begin position="144"/>
        <end position="163"/>
    </location>
</feature>
<feature type="transmembrane region" description="Helical" evidence="2">
    <location>
        <begin position="21"/>
        <end position="40"/>
    </location>
</feature>
<keyword evidence="2" id="KW-0812">Transmembrane</keyword>
<dbReference type="EMBL" id="CP029288">
    <property type="protein sequence ID" value="AWR97634.1"/>
    <property type="molecule type" value="Genomic_DNA"/>
</dbReference>
<name>A0A2U9INT1_9CREN</name>
<dbReference type="KEGG" id="asul:DFR86_08795"/>
<dbReference type="OrthoDB" id="43116at2157"/>